<protein>
    <recommendedName>
        <fullName evidence="3">HMA domain-containing protein</fullName>
    </recommendedName>
</protein>
<reference evidence="1" key="1">
    <citation type="journal article" date="2017" name="Nature">
        <title>The genome of Chenopodium quinoa.</title>
        <authorList>
            <person name="Jarvis D.E."/>
            <person name="Ho Y.S."/>
            <person name="Lightfoot D.J."/>
            <person name="Schmoeckel S.M."/>
            <person name="Li B."/>
            <person name="Borm T.J.A."/>
            <person name="Ohyanagi H."/>
            <person name="Mineta K."/>
            <person name="Michell C.T."/>
            <person name="Saber N."/>
            <person name="Kharbatia N.M."/>
            <person name="Rupper R.R."/>
            <person name="Sharp A.R."/>
            <person name="Dally N."/>
            <person name="Boughton B.A."/>
            <person name="Woo Y.H."/>
            <person name="Gao G."/>
            <person name="Schijlen E.G.W.M."/>
            <person name="Guo X."/>
            <person name="Momin A.A."/>
            <person name="Negrao S."/>
            <person name="Al-Babili S."/>
            <person name="Gehring C."/>
            <person name="Roessner U."/>
            <person name="Jung C."/>
            <person name="Murphy K."/>
            <person name="Arold S.T."/>
            <person name="Gojobori T."/>
            <person name="van der Linden C.G."/>
            <person name="van Loo E.N."/>
            <person name="Jellen E.N."/>
            <person name="Maughan P.J."/>
            <person name="Tester M."/>
        </authorList>
    </citation>
    <scope>NUCLEOTIDE SEQUENCE [LARGE SCALE GENOMIC DNA]</scope>
    <source>
        <strain evidence="1">cv. PI 614886</strain>
    </source>
</reference>
<name>A0A803KV31_CHEQI</name>
<dbReference type="SUPFAM" id="SSF55008">
    <property type="entry name" value="HMA, heavy metal-associated domain"/>
    <property type="match status" value="1"/>
</dbReference>
<dbReference type="Gramene" id="AUR62002889-RA">
    <property type="protein sequence ID" value="AUR62002889-RA:cds"/>
    <property type="gene ID" value="AUR62002889"/>
</dbReference>
<sequence>MKAFDVDYESATEATEVIRSDQSAVLFPQTSLGFMESLTMPDVQEVVISADVRCSDCQKRILDMISRFDETESVVVNLSEKKVAITCASLKVDANVTRYMQTCSLEND</sequence>
<keyword evidence="2" id="KW-1185">Reference proteome</keyword>
<dbReference type="EnsemblPlants" id="AUR62002889-RA">
    <property type="protein sequence ID" value="AUR62002889-RA:cds"/>
    <property type="gene ID" value="AUR62002889"/>
</dbReference>
<accession>A0A803KV31</accession>
<evidence type="ECO:0008006" key="3">
    <source>
        <dbReference type="Google" id="ProtNLM"/>
    </source>
</evidence>
<organism evidence="1 2">
    <name type="scientific">Chenopodium quinoa</name>
    <name type="common">Quinoa</name>
    <dbReference type="NCBI Taxonomy" id="63459"/>
    <lineage>
        <taxon>Eukaryota</taxon>
        <taxon>Viridiplantae</taxon>
        <taxon>Streptophyta</taxon>
        <taxon>Embryophyta</taxon>
        <taxon>Tracheophyta</taxon>
        <taxon>Spermatophyta</taxon>
        <taxon>Magnoliopsida</taxon>
        <taxon>eudicotyledons</taxon>
        <taxon>Gunneridae</taxon>
        <taxon>Pentapetalae</taxon>
        <taxon>Caryophyllales</taxon>
        <taxon>Chenopodiaceae</taxon>
        <taxon>Chenopodioideae</taxon>
        <taxon>Atripliceae</taxon>
        <taxon>Chenopodium</taxon>
    </lineage>
</organism>
<evidence type="ECO:0000313" key="1">
    <source>
        <dbReference type="EnsemblPlants" id="AUR62002889-RA:cds"/>
    </source>
</evidence>
<proteinExistence type="predicted"/>
<reference evidence="1" key="2">
    <citation type="submission" date="2021-03" db="UniProtKB">
        <authorList>
            <consortium name="EnsemblPlants"/>
        </authorList>
    </citation>
    <scope>IDENTIFICATION</scope>
</reference>
<evidence type="ECO:0000313" key="2">
    <source>
        <dbReference type="Proteomes" id="UP000596660"/>
    </source>
</evidence>
<dbReference type="AlphaFoldDB" id="A0A803KV31"/>
<dbReference type="InterPro" id="IPR036163">
    <property type="entry name" value="HMA_dom_sf"/>
</dbReference>
<dbReference type="GO" id="GO:0046872">
    <property type="term" value="F:metal ion binding"/>
    <property type="evidence" value="ECO:0007669"/>
    <property type="project" value="InterPro"/>
</dbReference>
<dbReference type="Proteomes" id="UP000596660">
    <property type="component" value="Unplaced"/>
</dbReference>